<evidence type="ECO:0000313" key="4">
    <source>
        <dbReference type="Proteomes" id="UP000005442"/>
    </source>
</evidence>
<evidence type="ECO:0000313" key="3">
    <source>
        <dbReference type="EMBL" id="AEV74327.1"/>
    </source>
</evidence>
<evidence type="ECO:0000256" key="1">
    <source>
        <dbReference type="SAM" id="MobiDB-lite"/>
    </source>
</evidence>
<feature type="compositionally biased region" description="Pro residues" evidence="1">
    <location>
        <begin position="184"/>
        <end position="205"/>
    </location>
</feature>
<keyword evidence="4" id="KW-1185">Reference proteome</keyword>
<feature type="compositionally biased region" description="Low complexity" evidence="1">
    <location>
        <begin position="158"/>
        <end position="183"/>
    </location>
</feature>
<dbReference type="KEGG" id="mrh:MycrhN_3811"/>
<dbReference type="EMBL" id="CP003169">
    <property type="protein sequence ID" value="AEV74327.1"/>
    <property type="molecule type" value="Genomic_DNA"/>
</dbReference>
<feature type="region of interest" description="Disordered" evidence="1">
    <location>
        <begin position="155"/>
        <end position="205"/>
    </location>
</feature>
<dbReference type="HOGENOM" id="CLU_1336291_0_0_11"/>
<dbReference type="PATRIC" id="fig|710685.3.peg.3826"/>
<feature type="transmembrane region" description="Helical" evidence="2">
    <location>
        <begin position="35"/>
        <end position="57"/>
    </location>
</feature>
<dbReference type="Proteomes" id="UP000005442">
    <property type="component" value="Chromosome"/>
</dbReference>
<dbReference type="OrthoDB" id="9784774at2"/>
<accession>G8RWL9</accession>
<feature type="transmembrane region" description="Helical" evidence="2">
    <location>
        <begin position="122"/>
        <end position="147"/>
    </location>
</feature>
<evidence type="ECO:0008006" key="5">
    <source>
        <dbReference type="Google" id="ProtNLM"/>
    </source>
</evidence>
<dbReference type="eggNOG" id="COG0537">
    <property type="taxonomic scope" value="Bacteria"/>
</dbReference>
<name>G8RWL9_MYCRN</name>
<keyword evidence="2" id="KW-0472">Membrane</keyword>
<reference evidence="3 4" key="1">
    <citation type="submission" date="2011-12" db="EMBL/GenBank/DDBJ databases">
        <title>Complete sequence of Mycobacterium rhodesiae NBB3.</title>
        <authorList>
            <consortium name="US DOE Joint Genome Institute"/>
            <person name="Lucas S."/>
            <person name="Han J."/>
            <person name="Lapidus A."/>
            <person name="Cheng J.-F."/>
            <person name="Goodwin L."/>
            <person name="Pitluck S."/>
            <person name="Peters L."/>
            <person name="Mikhailova N."/>
            <person name="Gu W."/>
            <person name="Detter J.C."/>
            <person name="Han C."/>
            <person name="Tapia R."/>
            <person name="Land M."/>
            <person name="Hauser L."/>
            <person name="Kyrpides N."/>
            <person name="Ivanova N."/>
            <person name="Pagani I."/>
            <person name="Mattes T."/>
            <person name="Holmes A."/>
            <person name="Rutledge P."/>
            <person name="Paulsen I."/>
            <person name="Coleman N."/>
            <person name="Woyke T."/>
        </authorList>
    </citation>
    <scope>NUCLEOTIDE SEQUENCE [LARGE SCALE GENOMIC DNA]</scope>
    <source>
        <strain evidence="3 4">NBB3</strain>
    </source>
</reference>
<keyword evidence="2" id="KW-1133">Transmembrane helix</keyword>
<dbReference type="STRING" id="710685.MycrhN_3811"/>
<sequence>MTDNGLPDRYDLTKDQDRDDRRKHLELVSAVVGRMAAASAAAKGWSITLAGAAFGVAVIRDKSYLILLGVLALVVFGIVDALYLYNEKRFRALYAAIADQNAVKPLSMDLSVLDRLNKKESFFSWSVVSFYGPLILGGLIIFAIALCNDESEADKRIPSPTVTTSTVTITETTTTQTTATSTPEPSPTPTTQAPPPPASPTTPTR</sequence>
<organism evidence="3 4">
    <name type="scientific">Mycolicibacterium rhodesiae (strain NBB3)</name>
    <name type="common">Mycobacterium rhodesiae</name>
    <dbReference type="NCBI Taxonomy" id="710685"/>
    <lineage>
        <taxon>Bacteria</taxon>
        <taxon>Bacillati</taxon>
        <taxon>Actinomycetota</taxon>
        <taxon>Actinomycetes</taxon>
        <taxon>Mycobacteriales</taxon>
        <taxon>Mycobacteriaceae</taxon>
        <taxon>Mycolicibacterium</taxon>
    </lineage>
</organism>
<protein>
    <recommendedName>
        <fullName evidence="5">Transmembrane protein</fullName>
    </recommendedName>
</protein>
<proteinExistence type="predicted"/>
<dbReference type="RefSeq" id="WP_014212080.1">
    <property type="nucleotide sequence ID" value="NC_016604.1"/>
</dbReference>
<evidence type="ECO:0000256" key="2">
    <source>
        <dbReference type="SAM" id="Phobius"/>
    </source>
</evidence>
<keyword evidence="2" id="KW-0812">Transmembrane</keyword>
<dbReference type="AlphaFoldDB" id="G8RWL9"/>
<feature type="transmembrane region" description="Helical" evidence="2">
    <location>
        <begin position="64"/>
        <end position="85"/>
    </location>
</feature>
<gene>
    <name evidence="3" type="ordered locus">MycrhN_3811</name>
</gene>